<proteinExistence type="inferred from homology"/>
<keyword evidence="5" id="KW-0804">Transcription</keyword>
<dbReference type="SUPFAM" id="SSF88946">
    <property type="entry name" value="Sigma2 domain of RNA polymerase sigma factors"/>
    <property type="match status" value="1"/>
</dbReference>
<dbReference type="InterPro" id="IPR036388">
    <property type="entry name" value="WH-like_DNA-bd_sf"/>
</dbReference>
<dbReference type="SUPFAM" id="SSF88659">
    <property type="entry name" value="Sigma3 and sigma4 domains of RNA polymerase sigma factors"/>
    <property type="match status" value="1"/>
</dbReference>
<dbReference type="InterPro" id="IPR013324">
    <property type="entry name" value="RNA_pol_sigma_r3/r4-like"/>
</dbReference>
<evidence type="ECO:0000313" key="7">
    <source>
        <dbReference type="EMBL" id="GIH05623.1"/>
    </source>
</evidence>
<dbReference type="Gene3D" id="1.10.1740.10">
    <property type="match status" value="1"/>
</dbReference>
<gene>
    <name evidence="7" type="primary">rpoE_12</name>
    <name evidence="7" type="ORF">Rhe02_36900</name>
</gene>
<dbReference type="Pfam" id="PF04542">
    <property type="entry name" value="Sigma70_r2"/>
    <property type="match status" value="1"/>
</dbReference>
<accession>A0A8J3VH74</accession>
<comment type="caution">
    <text evidence="7">The sequence shown here is derived from an EMBL/GenBank/DDBJ whole genome shotgun (WGS) entry which is preliminary data.</text>
</comment>
<sequence>MVTQEAAALLRAAANGDAQAWSGLVRRFSGLVWSVARGHGLSQADAEDVYQTTWLRLTQHLERIKEPDRIAGWLAATARNESLRVIRSGLRVSPVENLEPALEPQGSPEEEAVQAESARQARWRAARLWEAFEELSERCKQLLRVLSAPTPPSYAEVAEVFDMPVGSIGPTRARCLARLRALLADRGITSGSERS</sequence>
<dbReference type="PANTHER" id="PTHR43133:SF8">
    <property type="entry name" value="RNA POLYMERASE SIGMA FACTOR HI_1459-RELATED"/>
    <property type="match status" value="1"/>
</dbReference>
<evidence type="ECO:0000256" key="4">
    <source>
        <dbReference type="ARBA" id="ARBA00023125"/>
    </source>
</evidence>
<dbReference type="Proteomes" id="UP000612899">
    <property type="component" value="Unassembled WGS sequence"/>
</dbReference>
<dbReference type="GO" id="GO:0016987">
    <property type="term" value="F:sigma factor activity"/>
    <property type="evidence" value="ECO:0007669"/>
    <property type="project" value="UniProtKB-KW"/>
</dbReference>
<evidence type="ECO:0000313" key="8">
    <source>
        <dbReference type="Proteomes" id="UP000612899"/>
    </source>
</evidence>
<dbReference type="InterPro" id="IPR007627">
    <property type="entry name" value="RNA_pol_sigma70_r2"/>
</dbReference>
<reference evidence="7" key="1">
    <citation type="submission" date="2021-01" db="EMBL/GenBank/DDBJ databases">
        <title>Whole genome shotgun sequence of Rhizocola hellebori NBRC 109834.</title>
        <authorList>
            <person name="Komaki H."/>
            <person name="Tamura T."/>
        </authorList>
    </citation>
    <scope>NUCLEOTIDE SEQUENCE</scope>
    <source>
        <strain evidence="7">NBRC 109834</strain>
    </source>
</reference>
<comment type="similarity">
    <text evidence="1">Belongs to the sigma-70 factor family. ECF subfamily.</text>
</comment>
<dbReference type="GO" id="GO:0006352">
    <property type="term" value="P:DNA-templated transcription initiation"/>
    <property type="evidence" value="ECO:0007669"/>
    <property type="project" value="InterPro"/>
</dbReference>
<dbReference type="GO" id="GO:0003677">
    <property type="term" value="F:DNA binding"/>
    <property type="evidence" value="ECO:0007669"/>
    <property type="project" value="UniProtKB-KW"/>
</dbReference>
<name>A0A8J3VH74_9ACTN</name>
<dbReference type="InterPro" id="IPR014284">
    <property type="entry name" value="RNA_pol_sigma-70_dom"/>
</dbReference>
<evidence type="ECO:0000259" key="6">
    <source>
        <dbReference type="Pfam" id="PF04542"/>
    </source>
</evidence>
<evidence type="ECO:0000256" key="2">
    <source>
        <dbReference type="ARBA" id="ARBA00023015"/>
    </source>
</evidence>
<keyword evidence="8" id="KW-1185">Reference proteome</keyword>
<dbReference type="EMBL" id="BONY01000020">
    <property type="protein sequence ID" value="GIH05623.1"/>
    <property type="molecule type" value="Genomic_DNA"/>
</dbReference>
<protein>
    <submittedName>
        <fullName evidence="7">RNA polymerase sigma factor</fullName>
    </submittedName>
</protein>
<dbReference type="NCBIfam" id="TIGR02937">
    <property type="entry name" value="sigma70-ECF"/>
    <property type="match status" value="1"/>
</dbReference>
<dbReference type="PANTHER" id="PTHR43133">
    <property type="entry name" value="RNA POLYMERASE ECF-TYPE SIGMA FACTO"/>
    <property type="match status" value="1"/>
</dbReference>
<dbReference type="InterPro" id="IPR013325">
    <property type="entry name" value="RNA_pol_sigma_r2"/>
</dbReference>
<evidence type="ECO:0000256" key="3">
    <source>
        <dbReference type="ARBA" id="ARBA00023082"/>
    </source>
</evidence>
<organism evidence="7 8">
    <name type="scientific">Rhizocola hellebori</name>
    <dbReference type="NCBI Taxonomy" id="1392758"/>
    <lineage>
        <taxon>Bacteria</taxon>
        <taxon>Bacillati</taxon>
        <taxon>Actinomycetota</taxon>
        <taxon>Actinomycetes</taxon>
        <taxon>Micromonosporales</taxon>
        <taxon>Micromonosporaceae</taxon>
        <taxon>Rhizocola</taxon>
    </lineage>
</organism>
<dbReference type="AlphaFoldDB" id="A0A8J3VH74"/>
<keyword evidence="2" id="KW-0805">Transcription regulation</keyword>
<keyword evidence="4" id="KW-0238">DNA-binding</keyword>
<keyword evidence="3" id="KW-0731">Sigma factor</keyword>
<evidence type="ECO:0000256" key="1">
    <source>
        <dbReference type="ARBA" id="ARBA00010641"/>
    </source>
</evidence>
<evidence type="ECO:0000256" key="5">
    <source>
        <dbReference type="ARBA" id="ARBA00023163"/>
    </source>
</evidence>
<feature type="domain" description="RNA polymerase sigma-70 region 2" evidence="6">
    <location>
        <begin position="24"/>
        <end position="88"/>
    </location>
</feature>
<dbReference type="InterPro" id="IPR039425">
    <property type="entry name" value="RNA_pol_sigma-70-like"/>
</dbReference>
<dbReference type="Gene3D" id="1.10.10.10">
    <property type="entry name" value="Winged helix-like DNA-binding domain superfamily/Winged helix DNA-binding domain"/>
    <property type="match status" value="1"/>
</dbReference>